<sequence>MSQRNLTPIEPETALELYLDSRSDASDNTIRSHKYRLQHFIRWCDGKGDIDDLNNLSGRDLHEYRVWRKADGDLNVVSLKTQLSTLRVFIKFCASIDAVRDGLSEKILIPTIEGGEGSRDSLMEVAHAEKLLEHLRKFEYASREHVLFLLLWHTGIRIGTVHSLDVKDFEEQHQRLSLVHRPESGTRLKNKSDGERYVALSEQVVTVVADYLQEVRPSVEDDAGRRPLITTPYGRPVKTTLRKFVYALTQPCVVGDCPLDKERDTCEYDGADSLKCPESISPHSIRRGSITNFLSEDVPEKVVSDRMNVDQKTLSKHYDRRSEEEQTEQRREYLGYLD</sequence>
<evidence type="ECO:0000256" key="3">
    <source>
        <dbReference type="ARBA" id="ARBA00023172"/>
    </source>
</evidence>
<name>M0NB26_9EURY</name>
<keyword evidence="3" id="KW-0233">DNA recombination</keyword>
<dbReference type="InterPro" id="IPR050090">
    <property type="entry name" value="Tyrosine_recombinase_XerCD"/>
</dbReference>
<evidence type="ECO:0000256" key="5">
    <source>
        <dbReference type="SAM" id="MobiDB-lite"/>
    </source>
</evidence>
<keyword evidence="1" id="KW-0229">DNA integration</keyword>
<protein>
    <submittedName>
        <fullName evidence="8">Integrase family protein</fullName>
    </submittedName>
</protein>
<evidence type="ECO:0000256" key="1">
    <source>
        <dbReference type="ARBA" id="ARBA00022908"/>
    </source>
</evidence>
<dbReference type="InterPro" id="IPR002104">
    <property type="entry name" value="Integrase_catalytic"/>
</dbReference>
<comment type="caution">
    <text evidence="8">The sequence shown here is derived from an EMBL/GenBank/DDBJ whole genome shotgun (WGS) entry which is preliminary data.</text>
</comment>
<dbReference type="SUPFAM" id="SSF56349">
    <property type="entry name" value="DNA breaking-rejoining enzymes"/>
    <property type="match status" value="1"/>
</dbReference>
<dbReference type="InterPro" id="IPR044068">
    <property type="entry name" value="CB"/>
</dbReference>
<dbReference type="STRING" id="1227457.C451_08810"/>
<evidence type="ECO:0000313" key="8">
    <source>
        <dbReference type="EMBL" id="EMA53865.1"/>
    </source>
</evidence>
<evidence type="ECO:0000256" key="2">
    <source>
        <dbReference type="ARBA" id="ARBA00023125"/>
    </source>
</evidence>
<dbReference type="Gene3D" id="1.10.150.130">
    <property type="match status" value="1"/>
</dbReference>
<evidence type="ECO:0000259" key="7">
    <source>
        <dbReference type="PROSITE" id="PS51900"/>
    </source>
</evidence>
<dbReference type="PROSITE" id="PS51900">
    <property type="entry name" value="CB"/>
    <property type="match status" value="1"/>
</dbReference>
<keyword evidence="9" id="KW-1185">Reference proteome</keyword>
<evidence type="ECO:0000256" key="4">
    <source>
        <dbReference type="PROSITE-ProRule" id="PRU01248"/>
    </source>
</evidence>
<proteinExistence type="predicted"/>
<accession>M0NB26</accession>
<evidence type="ECO:0000259" key="6">
    <source>
        <dbReference type="PROSITE" id="PS51898"/>
    </source>
</evidence>
<reference evidence="8 9" key="1">
    <citation type="journal article" date="2014" name="PLoS Genet.">
        <title>Phylogenetically driven sequencing of extremely halophilic archaea reveals strategies for static and dynamic osmo-response.</title>
        <authorList>
            <person name="Becker E.A."/>
            <person name="Seitzer P.M."/>
            <person name="Tritt A."/>
            <person name="Larsen D."/>
            <person name="Krusor M."/>
            <person name="Yao A.I."/>
            <person name="Wu D."/>
            <person name="Madern D."/>
            <person name="Eisen J.A."/>
            <person name="Darling A.E."/>
            <person name="Facciotti M.T."/>
        </authorList>
    </citation>
    <scope>NUCLEOTIDE SEQUENCE [LARGE SCALE GENOMIC DNA]</scope>
    <source>
        <strain evidence="8 9">JCM 13552</strain>
    </source>
</reference>
<feature type="region of interest" description="Disordered" evidence="5">
    <location>
        <begin position="313"/>
        <end position="338"/>
    </location>
</feature>
<dbReference type="AlphaFoldDB" id="M0NB26"/>
<dbReference type="InterPro" id="IPR004107">
    <property type="entry name" value="Integrase_SAM-like_N"/>
</dbReference>
<feature type="compositionally biased region" description="Basic and acidic residues" evidence="5">
    <location>
        <begin position="316"/>
        <end position="338"/>
    </location>
</feature>
<dbReference type="PANTHER" id="PTHR30349">
    <property type="entry name" value="PHAGE INTEGRASE-RELATED"/>
    <property type="match status" value="1"/>
</dbReference>
<dbReference type="Pfam" id="PF02899">
    <property type="entry name" value="Phage_int_SAM_1"/>
    <property type="match status" value="1"/>
</dbReference>
<dbReference type="Proteomes" id="UP000011680">
    <property type="component" value="Unassembled WGS sequence"/>
</dbReference>
<dbReference type="OrthoDB" id="198497at2157"/>
<dbReference type="GO" id="GO:0015074">
    <property type="term" value="P:DNA integration"/>
    <property type="evidence" value="ECO:0007669"/>
    <property type="project" value="UniProtKB-KW"/>
</dbReference>
<dbReference type="PANTHER" id="PTHR30349:SF41">
    <property type="entry name" value="INTEGRASE_RECOMBINASE PROTEIN MJ0367-RELATED"/>
    <property type="match status" value="1"/>
</dbReference>
<feature type="domain" description="Tyr recombinase" evidence="6">
    <location>
        <begin position="118"/>
        <end position="331"/>
    </location>
</feature>
<dbReference type="InterPro" id="IPR011010">
    <property type="entry name" value="DNA_brk_join_enz"/>
</dbReference>
<dbReference type="InterPro" id="IPR010998">
    <property type="entry name" value="Integrase_recombinase_N"/>
</dbReference>
<evidence type="ECO:0000313" key="9">
    <source>
        <dbReference type="Proteomes" id="UP000011680"/>
    </source>
</evidence>
<dbReference type="GO" id="GO:0003677">
    <property type="term" value="F:DNA binding"/>
    <property type="evidence" value="ECO:0007669"/>
    <property type="project" value="UniProtKB-UniRule"/>
</dbReference>
<gene>
    <name evidence="8" type="ORF">C451_08810</name>
</gene>
<dbReference type="Gene3D" id="1.10.443.10">
    <property type="entry name" value="Intergrase catalytic core"/>
    <property type="match status" value="1"/>
</dbReference>
<keyword evidence="2 4" id="KW-0238">DNA-binding</keyword>
<dbReference type="PROSITE" id="PS51898">
    <property type="entry name" value="TYR_RECOMBINASE"/>
    <property type="match status" value="1"/>
</dbReference>
<organism evidence="8 9">
    <name type="scientific">Halococcus thailandensis JCM 13552</name>
    <dbReference type="NCBI Taxonomy" id="1227457"/>
    <lineage>
        <taxon>Archaea</taxon>
        <taxon>Methanobacteriati</taxon>
        <taxon>Methanobacteriota</taxon>
        <taxon>Stenosarchaea group</taxon>
        <taxon>Halobacteria</taxon>
        <taxon>Halobacteriales</taxon>
        <taxon>Halococcaceae</taxon>
        <taxon>Halococcus</taxon>
    </lineage>
</organism>
<feature type="domain" description="Core-binding (CB)" evidence="7">
    <location>
        <begin position="9"/>
        <end position="94"/>
    </location>
</feature>
<dbReference type="GO" id="GO:0006310">
    <property type="term" value="P:DNA recombination"/>
    <property type="evidence" value="ECO:0007669"/>
    <property type="project" value="UniProtKB-KW"/>
</dbReference>
<dbReference type="CDD" id="cd00397">
    <property type="entry name" value="DNA_BRE_C"/>
    <property type="match status" value="1"/>
</dbReference>
<dbReference type="EMBL" id="AOMF01000148">
    <property type="protein sequence ID" value="EMA53865.1"/>
    <property type="molecule type" value="Genomic_DNA"/>
</dbReference>
<dbReference type="InterPro" id="IPR013762">
    <property type="entry name" value="Integrase-like_cat_sf"/>
</dbReference>
<dbReference type="PATRIC" id="fig|1227457.3.peg.1624"/>
<dbReference type="Pfam" id="PF00589">
    <property type="entry name" value="Phage_integrase"/>
    <property type="match status" value="1"/>
</dbReference>
<dbReference type="eggNOG" id="arCOG01250">
    <property type="taxonomic scope" value="Archaea"/>
</dbReference>